<comment type="caution">
    <text evidence="3">The sequence shown here is derived from an EMBL/GenBank/DDBJ whole genome shotgun (WGS) entry which is preliminary data.</text>
</comment>
<keyword evidence="2" id="KW-0732">Signal</keyword>
<reference evidence="3 4" key="1">
    <citation type="submission" date="2024-08" db="EMBL/GenBank/DDBJ databases">
        <authorList>
            <person name="Cucini C."/>
            <person name="Frati F."/>
        </authorList>
    </citation>
    <scope>NUCLEOTIDE SEQUENCE [LARGE SCALE GENOMIC DNA]</scope>
</reference>
<organism evidence="3 4">
    <name type="scientific">Orchesella dallaii</name>
    <dbReference type="NCBI Taxonomy" id="48710"/>
    <lineage>
        <taxon>Eukaryota</taxon>
        <taxon>Metazoa</taxon>
        <taxon>Ecdysozoa</taxon>
        <taxon>Arthropoda</taxon>
        <taxon>Hexapoda</taxon>
        <taxon>Collembola</taxon>
        <taxon>Entomobryomorpha</taxon>
        <taxon>Entomobryoidea</taxon>
        <taxon>Orchesellidae</taxon>
        <taxon>Orchesellinae</taxon>
        <taxon>Orchesella</taxon>
    </lineage>
</organism>
<protein>
    <recommendedName>
        <fullName evidence="5">Secreted protein</fullName>
    </recommendedName>
</protein>
<keyword evidence="4" id="KW-1185">Reference proteome</keyword>
<accession>A0ABP1PPU4</accession>
<feature type="region of interest" description="Disordered" evidence="1">
    <location>
        <begin position="91"/>
        <end position="115"/>
    </location>
</feature>
<name>A0ABP1PPU4_9HEXA</name>
<evidence type="ECO:0000313" key="3">
    <source>
        <dbReference type="EMBL" id="CAL8071706.1"/>
    </source>
</evidence>
<proteinExistence type="predicted"/>
<feature type="chain" id="PRO_5046023487" description="Secreted protein" evidence="2">
    <location>
        <begin position="23"/>
        <end position="115"/>
    </location>
</feature>
<feature type="compositionally biased region" description="Polar residues" evidence="1">
    <location>
        <begin position="102"/>
        <end position="115"/>
    </location>
</feature>
<dbReference type="Proteomes" id="UP001642540">
    <property type="component" value="Unassembled WGS sequence"/>
</dbReference>
<dbReference type="EMBL" id="CAXLJM020000006">
    <property type="protein sequence ID" value="CAL8071706.1"/>
    <property type="molecule type" value="Genomic_DNA"/>
</dbReference>
<evidence type="ECO:0000313" key="4">
    <source>
        <dbReference type="Proteomes" id="UP001642540"/>
    </source>
</evidence>
<evidence type="ECO:0000256" key="2">
    <source>
        <dbReference type="SAM" id="SignalP"/>
    </source>
</evidence>
<evidence type="ECO:0008006" key="5">
    <source>
        <dbReference type="Google" id="ProtNLM"/>
    </source>
</evidence>
<gene>
    <name evidence="3" type="ORF">ODALV1_LOCUS1844</name>
</gene>
<evidence type="ECO:0000256" key="1">
    <source>
        <dbReference type="SAM" id="MobiDB-lite"/>
    </source>
</evidence>
<sequence length="115" mass="12704">MHKFLGFSLLPLLLIYWNAVAAAPVAQEATRGTSSEYSDNYPVMVPVSSTVIPIANLFGPPRPLRSGGIVPKRTSSFYLSPARHARLLERSHRPDTPVRLITKNSKNQIPANETH</sequence>
<feature type="signal peptide" evidence="2">
    <location>
        <begin position="1"/>
        <end position="22"/>
    </location>
</feature>